<feature type="chain" id="PRO_5007287010" evidence="1">
    <location>
        <begin position="21"/>
        <end position="98"/>
    </location>
</feature>
<protein>
    <submittedName>
        <fullName evidence="2">8.9 kDa family member</fullName>
    </submittedName>
</protein>
<dbReference type="AlphaFoldDB" id="A0A131Z7D9"/>
<feature type="signal peptide" evidence="1">
    <location>
        <begin position="1"/>
        <end position="20"/>
    </location>
</feature>
<organism evidence="2">
    <name type="scientific">Rhipicephalus appendiculatus</name>
    <name type="common">Brown ear tick</name>
    <dbReference type="NCBI Taxonomy" id="34631"/>
    <lineage>
        <taxon>Eukaryota</taxon>
        <taxon>Metazoa</taxon>
        <taxon>Ecdysozoa</taxon>
        <taxon>Arthropoda</taxon>
        <taxon>Chelicerata</taxon>
        <taxon>Arachnida</taxon>
        <taxon>Acari</taxon>
        <taxon>Parasitiformes</taxon>
        <taxon>Ixodida</taxon>
        <taxon>Ixodoidea</taxon>
        <taxon>Ixodidae</taxon>
        <taxon>Rhipicephalinae</taxon>
        <taxon>Rhipicephalus</taxon>
        <taxon>Rhipicephalus</taxon>
    </lineage>
</organism>
<evidence type="ECO:0000313" key="2">
    <source>
        <dbReference type="EMBL" id="JAP86081.1"/>
    </source>
</evidence>
<keyword evidence="1" id="KW-0732">Signal</keyword>
<dbReference type="EMBL" id="GEDV01002476">
    <property type="protein sequence ID" value="JAP86081.1"/>
    <property type="molecule type" value="Transcribed_RNA"/>
</dbReference>
<proteinExistence type="predicted"/>
<sequence>MRLRISGVLAVAWLVSTCAADAPFNPTCGGFLSFKQDFCHFNGVDIADGHTGIFTYPCAKVYCRARTKKVLLRGCPPPKNTSANPSFFTAWPSCCNEQ</sequence>
<evidence type="ECO:0000256" key="1">
    <source>
        <dbReference type="SAM" id="SignalP"/>
    </source>
</evidence>
<reference evidence="2" key="1">
    <citation type="journal article" date="2016" name="Ticks Tick Borne Dis.">
        <title>De novo assembly and annotation of the salivary gland transcriptome of Rhipicephalus appendiculatus male and female ticks during blood feeding.</title>
        <authorList>
            <person name="de Castro M.H."/>
            <person name="de Klerk D."/>
            <person name="Pienaar R."/>
            <person name="Latif A.A."/>
            <person name="Rees D.J."/>
            <person name="Mans B.J."/>
        </authorList>
    </citation>
    <scope>NUCLEOTIDE SEQUENCE</scope>
    <source>
        <tissue evidence="2">Salivary glands</tissue>
    </source>
</reference>
<name>A0A131Z7D9_RHIAP</name>
<accession>A0A131Z7D9</accession>